<feature type="transmembrane region" description="Helical" evidence="5">
    <location>
        <begin position="233"/>
        <end position="255"/>
    </location>
</feature>
<evidence type="ECO:0000313" key="7">
    <source>
        <dbReference type="Proteomes" id="UP000293952"/>
    </source>
</evidence>
<name>A0A4Q4KG58_9FLAO</name>
<evidence type="ECO:0000256" key="1">
    <source>
        <dbReference type="ARBA" id="ARBA00004141"/>
    </source>
</evidence>
<dbReference type="Gene3D" id="1.20.1530.20">
    <property type="match status" value="1"/>
</dbReference>
<proteinExistence type="predicted"/>
<sequence>MQTFLDYLLPVSIAVIMFGIGLGLTVSDFKRVLISPKAVLFGLFGQLILMPLIGFGIAFAFDLDPIYQLGIILIAACPGGTSSNIVTYMLNGRVALSVSMTAFNSFLIILTIPFILDLAFSLFWTSSREINLSMLDTFRDVALTVFIPVLTGLAARHYFPIIVEKIRKPLRFILPGIMFVVFLLVLINEKQSGDKSLVEYWDLLLPALCLNVLVMFVGFFSSGAAGINHEGKYTIAIEMGLQNSALAIFLANNVIQIDGLSLIAVLYGSFSFFTTLIIAWLMKRFMKKKEAIINP</sequence>
<feature type="transmembrane region" description="Helical" evidence="5">
    <location>
        <begin position="67"/>
        <end position="90"/>
    </location>
</feature>
<dbReference type="GO" id="GO:0016020">
    <property type="term" value="C:membrane"/>
    <property type="evidence" value="ECO:0007669"/>
    <property type="project" value="UniProtKB-SubCell"/>
</dbReference>
<keyword evidence="4 5" id="KW-0472">Membrane</keyword>
<dbReference type="InterPro" id="IPR038770">
    <property type="entry name" value="Na+/solute_symporter_sf"/>
</dbReference>
<dbReference type="Pfam" id="PF01758">
    <property type="entry name" value="SBF"/>
    <property type="match status" value="1"/>
</dbReference>
<feature type="transmembrane region" description="Helical" evidence="5">
    <location>
        <begin position="200"/>
        <end position="221"/>
    </location>
</feature>
<gene>
    <name evidence="6" type="ORF">ERX46_15895</name>
</gene>
<feature type="transmembrane region" description="Helical" evidence="5">
    <location>
        <begin position="170"/>
        <end position="188"/>
    </location>
</feature>
<feature type="transmembrane region" description="Helical" evidence="5">
    <location>
        <begin position="102"/>
        <end position="125"/>
    </location>
</feature>
<evidence type="ECO:0000256" key="4">
    <source>
        <dbReference type="ARBA" id="ARBA00023136"/>
    </source>
</evidence>
<keyword evidence="2 5" id="KW-0812">Transmembrane</keyword>
<comment type="caution">
    <text evidence="6">The sequence shown here is derived from an EMBL/GenBank/DDBJ whole genome shotgun (WGS) entry which is preliminary data.</text>
</comment>
<feature type="transmembrane region" description="Helical" evidence="5">
    <location>
        <begin position="38"/>
        <end position="61"/>
    </location>
</feature>
<keyword evidence="7" id="KW-1185">Reference proteome</keyword>
<reference evidence="6 7" key="1">
    <citation type="submission" date="2019-02" db="EMBL/GenBank/DDBJ databases">
        <title>Genome sequence of the sea-ice species Brumimicrobium glaciale.</title>
        <authorList>
            <person name="Bowman J.P."/>
        </authorList>
    </citation>
    <scope>NUCLEOTIDE SEQUENCE [LARGE SCALE GENOMIC DNA]</scope>
    <source>
        <strain evidence="6 7">IC156</strain>
    </source>
</reference>
<feature type="transmembrane region" description="Helical" evidence="5">
    <location>
        <begin position="7"/>
        <end position="26"/>
    </location>
</feature>
<evidence type="ECO:0000256" key="3">
    <source>
        <dbReference type="ARBA" id="ARBA00022989"/>
    </source>
</evidence>
<evidence type="ECO:0000256" key="2">
    <source>
        <dbReference type="ARBA" id="ARBA00022692"/>
    </source>
</evidence>
<dbReference type="PANTHER" id="PTHR10361:SF24">
    <property type="entry name" value="P3 PROTEIN"/>
    <property type="match status" value="1"/>
</dbReference>
<dbReference type="OrthoDB" id="9806785at2"/>
<accession>A0A4Q4KG58</accession>
<feature type="transmembrane region" description="Helical" evidence="5">
    <location>
        <begin position="261"/>
        <end position="282"/>
    </location>
</feature>
<dbReference type="InterPro" id="IPR002657">
    <property type="entry name" value="BilAc:Na_symport/Acr3"/>
</dbReference>
<protein>
    <submittedName>
        <fullName evidence="6">Bile acid:sodium symporter family protein</fullName>
    </submittedName>
</protein>
<dbReference type="RefSeq" id="WP_130094852.1">
    <property type="nucleotide sequence ID" value="NZ_SETE01000007.1"/>
</dbReference>
<dbReference type="AlphaFoldDB" id="A0A4Q4KG58"/>
<evidence type="ECO:0000313" key="6">
    <source>
        <dbReference type="EMBL" id="RYM32163.1"/>
    </source>
</evidence>
<comment type="subcellular location">
    <subcellularLocation>
        <location evidence="1">Membrane</location>
        <topology evidence="1">Multi-pass membrane protein</topology>
    </subcellularLocation>
</comment>
<dbReference type="InterPro" id="IPR004710">
    <property type="entry name" value="Bilac:Na_transpt"/>
</dbReference>
<keyword evidence="3 5" id="KW-1133">Transmembrane helix</keyword>
<evidence type="ECO:0000256" key="5">
    <source>
        <dbReference type="SAM" id="Phobius"/>
    </source>
</evidence>
<organism evidence="6 7">
    <name type="scientific">Brumimicrobium glaciale</name>
    <dbReference type="NCBI Taxonomy" id="200475"/>
    <lineage>
        <taxon>Bacteria</taxon>
        <taxon>Pseudomonadati</taxon>
        <taxon>Bacteroidota</taxon>
        <taxon>Flavobacteriia</taxon>
        <taxon>Flavobacteriales</taxon>
        <taxon>Crocinitomicaceae</taxon>
        <taxon>Brumimicrobium</taxon>
    </lineage>
</organism>
<feature type="transmembrane region" description="Helical" evidence="5">
    <location>
        <begin position="137"/>
        <end position="158"/>
    </location>
</feature>
<dbReference type="PANTHER" id="PTHR10361">
    <property type="entry name" value="SODIUM-BILE ACID COTRANSPORTER"/>
    <property type="match status" value="1"/>
</dbReference>
<dbReference type="EMBL" id="SETE01000007">
    <property type="protein sequence ID" value="RYM32163.1"/>
    <property type="molecule type" value="Genomic_DNA"/>
</dbReference>
<dbReference type="Proteomes" id="UP000293952">
    <property type="component" value="Unassembled WGS sequence"/>
</dbReference>